<sequence>MLGSLPTSEQSMTQIHKIHFMDIRSVDLNLLVLFDAMARLRSVSRAAEAIGLSQPATSAALARLRATFDDDLFVRAGAQMEPTPRAQALSPVVQRVVQAIQAEILQPAGFDPASAERSFTLLTPDIGEVAFLPGVLRRLRQAAPLVRLRALSMPRTAAAHALEAGEADLAVGFFPDLQKAGYFRQALFRTSYTCIACAHNAAAPSRMTARQYLAARHIVVRPDGREHMLDRFLEDKGWHRHVTLELSHFMSLLSLLPGSDLVATVPDDIATVVQRHIAVKTIELPFKPPQLQVQQYWHRRMQNDASNRWLRGLFYEVNRRDANARLPDWQAAG</sequence>
<dbReference type="GO" id="GO:0003677">
    <property type="term" value="F:DNA binding"/>
    <property type="evidence" value="ECO:0007669"/>
    <property type="project" value="UniProtKB-KW"/>
</dbReference>
<dbReference type="InterPro" id="IPR036390">
    <property type="entry name" value="WH_DNA-bd_sf"/>
</dbReference>
<dbReference type="Gene3D" id="1.10.10.10">
    <property type="entry name" value="Winged helix-like DNA-binding domain superfamily/Winged helix DNA-binding domain"/>
    <property type="match status" value="1"/>
</dbReference>
<proteinExistence type="inferred from homology"/>
<dbReference type="AlphaFoldDB" id="A0A431TIY1"/>
<keyword evidence="7" id="KW-1185">Reference proteome</keyword>
<dbReference type="PRINTS" id="PR00039">
    <property type="entry name" value="HTHLYSR"/>
</dbReference>
<evidence type="ECO:0000259" key="5">
    <source>
        <dbReference type="PROSITE" id="PS50931"/>
    </source>
</evidence>
<dbReference type="CDD" id="cd08459">
    <property type="entry name" value="PBP2_DntR_NahR_LinR_like"/>
    <property type="match status" value="1"/>
</dbReference>
<dbReference type="Proteomes" id="UP000267418">
    <property type="component" value="Unassembled WGS sequence"/>
</dbReference>
<dbReference type="Gene3D" id="3.40.190.10">
    <property type="entry name" value="Periplasmic binding protein-like II"/>
    <property type="match status" value="2"/>
</dbReference>
<dbReference type="SUPFAM" id="SSF46785">
    <property type="entry name" value="Winged helix' DNA-binding domain"/>
    <property type="match status" value="1"/>
</dbReference>
<dbReference type="Pfam" id="PF03466">
    <property type="entry name" value="LysR_substrate"/>
    <property type="match status" value="1"/>
</dbReference>
<evidence type="ECO:0000256" key="4">
    <source>
        <dbReference type="ARBA" id="ARBA00023163"/>
    </source>
</evidence>
<evidence type="ECO:0000256" key="2">
    <source>
        <dbReference type="ARBA" id="ARBA00023015"/>
    </source>
</evidence>
<gene>
    <name evidence="6" type="ORF">EJP69_20580</name>
</gene>
<comment type="caution">
    <text evidence="6">The sequence shown here is derived from an EMBL/GenBank/DDBJ whole genome shotgun (WGS) entry which is preliminary data.</text>
</comment>
<evidence type="ECO:0000256" key="3">
    <source>
        <dbReference type="ARBA" id="ARBA00023125"/>
    </source>
</evidence>
<dbReference type="PROSITE" id="PS50931">
    <property type="entry name" value="HTH_LYSR"/>
    <property type="match status" value="1"/>
</dbReference>
<dbReference type="OrthoDB" id="8583877at2"/>
<organism evidence="6 7">
    <name type="scientific">Variovorax gossypii</name>
    <dbReference type="NCBI Taxonomy" id="1679495"/>
    <lineage>
        <taxon>Bacteria</taxon>
        <taxon>Pseudomonadati</taxon>
        <taxon>Pseudomonadota</taxon>
        <taxon>Betaproteobacteria</taxon>
        <taxon>Burkholderiales</taxon>
        <taxon>Comamonadaceae</taxon>
        <taxon>Variovorax</taxon>
    </lineage>
</organism>
<dbReference type="Pfam" id="PF00126">
    <property type="entry name" value="HTH_1"/>
    <property type="match status" value="1"/>
</dbReference>
<dbReference type="PANTHER" id="PTHR30118:SF15">
    <property type="entry name" value="TRANSCRIPTIONAL REGULATORY PROTEIN"/>
    <property type="match status" value="1"/>
</dbReference>
<evidence type="ECO:0000313" key="6">
    <source>
        <dbReference type="EMBL" id="RTQ33079.1"/>
    </source>
</evidence>
<dbReference type="SUPFAM" id="SSF53850">
    <property type="entry name" value="Periplasmic binding protein-like II"/>
    <property type="match status" value="1"/>
</dbReference>
<feature type="domain" description="HTH lysR-type" evidence="5">
    <location>
        <begin position="26"/>
        <end position="83"/>
    </location>
</feature>
<evidence type="ECO:0000313" key="7">
    <source>
        <dbReference type="Proteomes" id="UP000267418"/>
    </source>
</evidence>
<reference evidence="6 7" key="1">
    <citation type="submission" date="2018-12" db="EMBL/GenBank/DDBJ databases">
        <title>The genome of Variovorax gossypii DSM 100435.</title>
        <authorList>
            <person name="Gao J."/>
            <person name="Sun J."/>
        </authorList>
    </citation>
    <scope>NUCLEOTIDE SEQUENCE [LARGE SCALE GENOMIC DNA]</scope>
    <source>
        <strain evidence="6 7">DSM 100435</strain>
    </source>
</reference>
<evidence type="ECO:0000256" key="1">
    <source>
        <dbReference type="ARBA" id="ARBA00009437"/>
    </source>
</evidence>
<protein>
    <submittedName>
        <fullName evidence="6">LysR family transcriptional regulator</fullName>
    </submittedName>
</protein>
<comment type="similarity">
    <text evidence="1">Belongs to the LysR transcriptional regulatory family.</text>
</comment>
<dbReference type="InterPro" id="IPR000847">
    <property type="entry name" value="LysR_HTH_N"/>
</dbReference>
<keyword evidence="4" id="KW-0804">Transcription</keyword>
<dbReference type="InterPro" id="IPR050389">
    <property type="entry name" value="LysR-type_TF"/>
</dbReference>
<dbReference type="GO" id="GO:0003700">
    <property type="term" value="F:DNA-binding transcription factor activity"/>
    <property type="evidence" value="ECO:0007669"/>
    <property type="project" value="InterPro"/>
</dbReference>
<keyword evidence="3" id="KW-0238">DNA-binding</keyword>
<accession>A0A431TIY1</accession>
<dbReference type="InterPro" id="IPR036388">
    <property type="entry name" value="WH-like_DNA-bd_sf"/>
</dbReference>
<dbReference type="PANTHER" id="PTHR30118">
    <property type="entry name" value="HTH-TYPE TRANSCRIPTIONAL REGULATOR LEUO-RELATED"/>
    <property type="match status" value="1"/>
</dbReference>
<name>A0A431TIY1_9BURK</name>
<keyword evidence="2" id="KW-0805">Transcription regulation</keyword>
<dbReference type="EMBL" id="RXOE01000005">
    <property type="protein sequence ID" value="RTQ33079.1"/>
    <property type="molecule type" value="Genomic_DNA"/>
</dbReference>
<dbReference type="InterPro" id="IPR005119">
    <property type="entry name" value="LysR_subst-bd"/>
</dbReference>